<dbReference type="EMBL" id="AP008228">
    <property type="protein sequence ID" value="BAD72052.1"/>
    <property type="molecule type" value="Genomic_DNA"/>
</dbReference>
<keyword evidence="2" id="KW-1185">Reference proteome</keyword>
<dbReference type="AlphaFoldDB" id="Q5SGM9"/>
<dbReference type="PROSITE" id="PS51257">
    <property type="entry name" value="PROKAR_LIPOPROTEIN"/>
    <property type="match status" value="1"/>
</dbReference>
<evidence type="ECO:0008006" key="3">
    <source>
        <dbReference type="Google" id="ProtNLM"/>
    </source>
</evidence>
<geneLocation type="plasmid" evidence="1 2">
    <name>pTT8</name>
</geneLocation>
<name>Q5SGM9_THET8</name>
<dbReference type="HOGENOM" id="CLU_1668597_0_0_0"/>
<evidence type="ECO:0000313" key="2">
    <source>
        <dbReference type="Proteomes" id="UP000000532"/>
    </source>
</evidence>
<dbReference type="GeneID" id="3167915"/>
<dbReference type="eggNOG" id="ENOG5030M2R">
    <property type="taxonomic scope" value="Bacteria"/>
</dbReference>
<evidence type="ECO:0000313" key="1">
    <source>
        <dbReference type="EMBL" id="BAD72052.1"/>
    </source>
</evidence>
<accession>Q5SGM9</accession>
<dbReference type="Proteomes" id="UP000000532">
    <property type="component" value="Plasmid pTT8"/>
</dbReference>
<reference evidence="1 2" key="1">
    <citation type="submission" date="2004-11" db="EMBL/GenBank/DDBJ databases">
        <title>Complete genome sequence of Thermus thermophilus HB8.</title>
        <authorList>
            <person name="Masui R."/>
            <person name="Kurokawa K."/>
            <person name="Nakagawa N."/>
            <person name="Tokunaga F."/>
            <person name="Koyama Y."/>
            <person name="Shibata T."/>
            <person name="Oshima T."/>
            <person name="Yokoyama S."/>
            <person name="Yasunaga T."/>
            <person name="Kuramitsu S."/>
        </authorList>
    </citation>
    <scope>NUCLEOTIDE SEQUENCE [LARGE SCALE GENOMIC DNA]</scope>
    <source>
        <strain evidence="2">ATCC 27634 / DSM 579 / HB8</strain>
        <plasmid evidence="1 2">pTT8</plasmid>
    </source>
</reference>
<protein>
    <recommendedName>
        <fullName evidence="3">Lipoprotein</fullName>
    </recommendedName>
</protein>
<gene>
    <name evidence="1" type="ordered locus">TTHC005</name>
</gene>
<proteinExistence type="predicted"/>
<organism evidence="1 2">
    <name type="scientific">Thermus thermophilus (strain ATCC 27634 / DSM 579 / HB8)</name>
    <dbReference type="NCBI Taxonomy" id="300852"/>
    <lineage>
        <taxon>Bacteria</taxon>
        <taxon>Thermotogati</taxon>
        <taxon>Deinococcota</taxon>
        <taxon>Deinococci</taxon>
        <taxon>Thermales</taxon>
        <taxon>Thermaceae</taxon>
        <taxon>Thermus</taxon>
    </lineage>
</organism>
<dbReference type="EnsemblBacteria" id="BAD72052">
    <property type="protein sequence ID" value="BAD72052"/>
    <property type="gene ID" value="BAD72052"/>
</dbReference>
<sequence length="158" mass="17417">MRKLVGLGLLASLAVLFSACGEWVFVLTPIDLHVLYYPQNPSLCPGGAGAVSTNNPGFYSLPLKPTTSPPTPPGPGEIIPFPTPSYGPVTLLPFYTSDRPEKYDLTFYCNAGEGRHLTTPGPRWPPRDYFVDNQKTPVLVVVEDGGQPGYLRWYWAYR</sequence>
<keyword evidence="1" id="KW-0614">Plasmid</keyword>
<dbReference type="RefSeq" id="WP_011229278.1">
    <property type="nucleotide sequence ID" value="NC_005792.1"/>
</dbReference>
<dbReference type="KEGG" id="ttj:TTHC005"/>